<evidence type="ECO:0000313" key="1">
    <source>
        <dbReference type="EMBL" id="MFC5515980.1"/>
    </source>
</evidence>
<sequence length="149" mass="16383">MADFLIHNKALILVGDGRKALFLRNRGTPKELDLAVEQIIGSPYNPSTREQGSDRPGRVMQSVGSARSAVEQTDWHTLEEQKFAGIIAEALYRAALENVFTELVIVAPPKILGALRQSFHKQVSDRIHGEVTKTLTSVPVGEIQRLLAA</sequence>
<protein>
    <submittedName>
        <fullName evidence="1">Host attachment family protein</fullName>
    </submittedName>
</protein>
<dbReference type="RefSeq" id="WP_266341806.1">
    <property type="nucleotide sequence ID" value="NZ_JAPKNH010000001.1"/>
</dbReference>
<reference evidence="2" key="1">
    <citation type="journal article" date="2019" name="Int. J. Syst. Evol. Microbiol.">
        <title>The Global Catalogue of Microorganisms (GCM) 10K type strain sequencing project: providing services to taxonomists for standard genome sequencing and annotation.</title>
        <authorList>
            <consortium name="The Broad Institute Genomics Platform"/>
            <consortium name="The Broad Institute Genome Sequencing Center for Infectious Disease"/>
            <person name="Wu L."/>
            <person name="Ma J."/>
        </authorList>
    </citation>
    <scope>NUCLEOTIDE SEQUENCE [LARGE SCALE GENOMIC DNA]</scope>
    <source>
        <strain evidence="2">KACC 12633</strain>
    </source>
</reference>
<dbReference type="InterPro" id="IPR041374">
    <property type="entry name" value="BaeRF_family12"/>
</dbReference>
<organism evidence="1 2">
    <name type="scientific">Kaistia terrae</name>
    <dbReference type="NCBI Taxonomy" id="537017"/>
    <lineage>
        <taxon>Bacteria</taxon>
        <taxon>Pseudomonadati</taxon>
        <taxon>Pseudomonadota</taxon>
        <taxon>Alphaproteobacteria</taxon>
        <taxon>Hyphomicrobiales</taxon>
        <taxon>Kaistiaceae</taxon>
        <taxon>Kaistia</taxon>
    </lineage>
</organism>
<name>A0ABW0PUC4_9HYPH</name>
<accession>A0ABW0PUC4</accession>
<evidence type="ECO:0000313" key="2">
    <source>
        <dbReference type="Proteomes" id="UP001596150"/>
    </source>
</evidence>
<dbReference type="EMBL" id="JBHSML010000003">
    <property type="protein sequence ID" value="MFC5515980.1"/>
    <property type="molecule type" value="Genomic_DNA"/>
</dbReference>
<comment type="caution">
    <text evidence="1">The sequence shown here is derived from an EMBL/GenBank/DDBJ whole genome shotgun (WGS) entry which is preliminary data.</text>
</comment>
<dbReference type="Proteomes" id="UP001596150">
    <property type="component" value="Unassembled WGS sequence"/>
</dbReference>
<proteinExistence type="predicted"/>
<keyword evidence="2" id="KW-1185">Reference proteome</keyword>
<dbReference type="Pfam" id="PF18856">
    <property type="entry name" value="baeRF_family12"/>
    <property type="match status" value="1"/>
</dbReference>
<gene>
    <name evidence="1" type="ORF">ACFPP9_09395</name>
</gene>